<evidence type="ECO:0000256" key="3">
    <source>
        <dbReference type="ARBA" id="ARBA00023163"/>
    </source>
</evidence>
<evidence type="ECO:0000256" key="2">
    <source>
        <dbReference type="ARBA" id="ARBA00023125"/>
    </source>
</evidence>
<dbReference type="SUPFAM" id="SSF52172">
    <property type="entry name" value="CheY-like"/>
    <property type="match status" value="1"/>
</dbReference>
<dbReference type="RefSeq" id="WP_193944298.1">
    <property type="nucleotide sequence ID" value="NZ_JADEWB010000256.1"/>
</dbReference>
<dbReference type="PROSITE" id="PS50110">
    <property type="entry name" value="RESPONSE_REGULATORY"/>
    <property type="match status" value="1"/>
</dbReference>
<keyword evidence="1" id="KW-0805">Transcription regulation</keyword>
<keyword evidence="2" id="KW-0238">DNA-binding</keyword>
<dbReference type="InterPro" id="IPR001789">
    <property type="entry name" value="Sig_transdc_resp-reg_receiver"/>
</dbReference>
<dbReference type="InterPro" id="IPR011006">
    <property type="entry name" value="CheY-like_superfamily"/>
</dbReference>
<dbReference type="InterPro" id="IPR036388">
    <property type="entry name" value="WH-like_DNA-bd_sf"/>
</dbReference>
<proteinExistence type="predicted"/>
<protein>
    <submittedName>
        <fullName evidence="6">Response regulator transcription factor</fullName>
    </submittedName>
</protein>
<name>A0ABR9VKN0_9CYAN</name>
<evidence type="ECO:0000313" key="7">
    <source>
        <dbReference type="Proteomes" id="UP000606776"/>
    </source>
</evidence>
<dbReference type="InterPro" id="IPR000792">
    <property type="entry name" value="Tscrpt_reg_LuxR_C"/>
</dbReference>
<evidence type="ECO:0000256" key="1">
    <source>
        <dbReference type="ARBA" id="ARBA00023015"/>
    </source>
</evidence>
<organism evidence="6 7">
    <name type="scientific">Sphaerospermopsis aphanizomenoides LEGE 00250</name>
    <dbReference type="NCBI Taxonomy" id="2777972"/>
    <lineage>
        <taxon>Bacteria</taxon>
        <taxon>Bacillati</taxon>
        <taxon>Cyanobacteriota</taxon>
        <taxon>Cyanophyceae</taxon>
        <taxon>Nostocales</taxon>
        <taxon>Aphanizomenonaceae</taxon>
        <taxon>Sphaerospermopsis</taxon>
        <taxon>Sphaerospermopsis aphanizomenoides</taxon>
    </lineage>
</organism>
<dbReference type="Pfam" id="PF00196">
    <property type="entry name" value="GerE"/>
    <property type="match status" value="1"/>
</dbReference>
<evidence type="ECO:0000313" key="6">
    <source>
        <dbReference type="EMBL" id="MBE9239058.1"/>
    </source>
</evidence>
<dbReference type="Proteomes" id="UP000606776">
    <property type="component" value="Unassembled WGS sequence"/>
</dbReference>
<keyword evidence="4" id="KW-0597">Phosphoprotein</keyword>
<dbReference type="PANTHER" id="PTHR44688:SF16">
    <property type="entry name" value="DNA-BINDING TRANSCRIPTIONAL ACTIVATOR DEVR_DOSR"/>
    <property type="match status" value="1"/>
</dbReference>
<dbReference type="Gene3D" id="1.10.10.10">
    <property type="entry name" value="Winged helix-like DNA-binding domain superfamily/Winged helix DNA-binding domain"/>
    <property type="match status" value="1"/>
</dbReference>
<evidence type="ECO:0000256" key="4">
    <source>
        <dbReference type="PROSITE-ProRule" id="PRU00169"/>
    </source>
</evidence>
<dbReference type="Gene3D" id="3.40.50.2300">
    <property type="match status" value="1"/>
</dbReference>
<keyword evidence="3" id="KW-0804">Transcription</keyword>
<evidence type="ECO:0000259" key="5">
    <source>
        <dbReference type="PROSITE" id="PS50110"/>
    </source>
</evidence>
<dbReference type="EMBL" id="JADEWB010000256">
    <property type="protein sequence ID" value="MBE9239058.1"/>
    <property type="molecule type" value="Genomic_DNA"/>
</dbReference>
<reference evidence="6 7" key="1">
    <citation type="submission" date="2020-10" db="EMBL/GenBank/DDBJ databases">
        <authorList>
            <person name="Castelo-Branco R."/>
            <person name="Eusebio N."/>
            <person name="Adriana R."/>
            <person name="Vieira A."/>
            <person name="Brugerolle De Fraissinette N."/>
            <person name="Rezende De Castro R."/>
            <person name="Schneider M.P."/>
            <person name="Vasconcelos V."/>
            <person name="Leao P.N."/>
        </authorList>
    </citation>
    <scope>NUCLEOTIDE SEQUENCE [LARGE SCALE GENOMIC DNA]</scope>
    <source>
        <strain evidence="6 7">LEGE 00250</strain>
    </source>
</reference>
<sequence length="220" mass="25171">MNVKPLRFLVVEDHPEVAQNNCDFLTKFDPTAICVIASTPQAAMERLKIEIPDLIVLDLQFTTPSGSQSVTSSLELLQSIFNTYSSLNILIYSSEPGWLIKFVKYINHHCGGFVVVNKMERRKYFLEGVESALNGELKLPRELRQELNLNEKELEILRLLCYESLTDQAIAHRLHISLRVVQNHIQHLKVKLGVDEVEQKDINSRIALCMTAIQKKLLLF</sequence>
<keyword evidence="7" id="KW-1185">Reference proteome</keyword>
<accession>A0ABR9VKN0</accession>
<comment type="caution">
    <text evidence="6">The sequence shown here is derived from an EMBL/GenBank/DDBJ whole genome shotgun (WGS) entry which is preliminary data.</text>
</comment>
<dbReference type="SUPFAM" id="SSF46894">
    <property type="entry name" value="C-terminal effector domain of the bipartite response regulators"/>
    <property type="match status" value="1"/>
</dbReference>
<gene>
    <name evidence="6" type="ORF">IQ227_24330</name>
</gene>
<dbReference type="PANTHER" id="PTHR44688">
    <property type="entry name" value="DNA-BINDING TRANSCRIPTIONAL ACTIVATOR DEVR_DOSR"/>
    <property type="match status" value="1"/>
</dbReference>
<dbReference type="InterPro" id="IPR016032">
    <property type="entry name" value="Sig_transdc_resp-reg_C-effctor"/>
</dbReference>
<feature type="domain" description="Response regulatory" evidence="5">
    <location>
        <begin position="7"/>
        <end position="133"/>
    </location>
</feature>
<feature type="modified residue" description="4-aspartylphosphate" evidence="4">
    <location>
        <position position="58"/>
    </location>
</feature>